<dbReference type="InterPro" id="IPR050090">
    <property type="entry name" value="Tyrosine_recombinase_XerCD"/>
</dbReference>
<keyword evidence="2" id="KW-0238">DNA-binding</keyword>
<evidence type="ECO:0000313" key="5">
    <source>
        <dbReference type="Proteomes" id="UP000214666"/>
    </source>
</evidence>
<evidence type="ECO:0000313" key="4">
    <source>
        <dbReference type="EMBL" id="ASR46574.1"/>
    </source>
</evidence>
<dbReference type="Gene3D" id="1.10.150.130">
    <property type="match status" value="1"/>
</dbReference>
<dbReference type="EMBL" id="CP020028">
    <property type="protein sequence ID" value="ASR46574.1"/>
    <property type="molecule type" value="Genomic_DNA"/>
</dbReference>
<dbReference type="KEGG" id="pkb:B4V02_07740"/>
<evidence type="ECO:0008006" key="6">
    <source>
        <dbReference type="Google" id="ProtNLM"/>
    </source>
</evidence>
<dbReference type="InterPro" id="IPR010998">
    <property type="entry name" value="Integrase_recombinase_N"/>
</dbReference>
<dbReference type="InterPro" id="IPR013762">
    <property type="entry name" value="Integrase-like_cat_sf"/>
</dbReference>
<evidence type="ECO:0000256" key="3">
    <source>
        <dbReference type="ARBA" id="ARBA00023172"/>
    </source>
</evidence>
<sequence length="292" mass="34529">MYKHIDTAQENLENYLETIPNKQSKLFYQTRIKKFFNEYMSQKHNILRPLNTINFHDLNTYIDQLESSDAEKLNYFRAFNGFFRYMYLSDNLQSDVMKGVNKPVLQSKLLDYISRVELIQIQRFIKDSNEKIEDRLLLGLLLYTGLSRKYVANLTHYQFSFGNEYVSLFFEFGESTINIPLKSTVVNLVRDYFNSQQTINPFEKIFKIDENYVSEKVKILNKKITGKPLTPTVYSNSFIKEALRQGNDVLTVSQLTLESVHTIMKHVDVEEYRISKQQHILENIFEDDDKIT</sequence>
<evidence type="ECO:0000256" key="1">
    <source>
        <dbReference type="ARBA" id="ARBA00008857"/>
    </source>
</evidence>
<name>A0A222WKU3_9BACL</name>
<dbReference type="SUPFAM" id="SSF56349">
    <property type="entry name" value="DNA breaking-rejoining enzymes"/>
    <property type="match status" value="1"/>
</dbReference>
<organism evidence="4 5">
    <name type="scientific">Paenibacillus kribbensis</name>
    <dbReference type="NCBI Taxonomy" id="172713"/>
    <lineage>
        <taxon>Bacteria</taxon>
        <taxon>Bacillati</taxon>
        <taxon>Bacillota</taxon>
        <taxon>Bacilli</taxon>
        <taxon>Bacillales</taxon>
        <taxon>Paenibacillaceae</taxon>
        <taxon>Paenibacillus</taxon>
    </lineage>
</organism>
<dbReference type="InterPro" id="IPR011010">
    <property type="entry name" value="DNA_brk_join_enz"/>
</dbReference>
<dbReference type="OrthoDB" id="2082362at2"/>
<dbReference type="Gene3D" id="1.10.443.10">
    <property type="entry name" value="Intergrase catalytic core"/>
    <property type="match status" value="1"/>
</dbReference>
<accession>A0A222WKU3</accession>
<keyword evidence="3" id="KW-0233">DNA recombination</keyword>
<dbReference type="RefSeq" id="WP_094154355.1">
    <property type="nucleotide sequence ID" value="NZ_CP020028.1"/>
</dbReference>
<protein>
    <recommendedName>
        <fullName evidence="6">Integrase</fullName>
    </recommendedName>
</protein>
<reference evidence="4 5" key="1">
    <citation type="submission" date="2017-03" db="EMBL/GenBank/DDBJ databases">
        <title>Complete genome sequence of Paenibacillus Kribbensis producing bioflocculants.</title>
        <authorList>
            <person name="Lee H.-G."/>
            <person name="Oh H.-M."/>
        </authorList>
    </citation>
    <scope>NUCLEOTIDE SEQUENCE [LARGE SCALE GENOMIC DNA]</scope>
    <source>
        <strain evidence="4 5">AM49</strain>
    </source>
</reference>
<keyword evidence="5" id="KW-1185">Reference proteome</keyword>
<proteinExistence type="inferred from homology"/>
<dbReference type="PANTHER" id="PTHR30349:SF41">
    <property type="entry name" value="INTEGRASE_RECOMBINASE PROTEIN MJ0367-RELATED"/>
    <property type="match status" value="1"/>
</dbReference>
<dbReference type="AlphaFoldDB" id="A0A222WKU3"/>
<gene>
    <name evidence="4" type="ORF">B4V02_07740</name>
</gene>
<dbReference type="GO" id="GO:0006310">
    <property type="term" value="P:DNA recombination"/>
    <property type="evidence" value="ECO:0007669"/>
    <property type="project" value="UniProtKB-KW"/>
</dbReference>
<evidence type="ECO:0000256" key="2">
    <source>
        <dbReference type="ARBA" id="ARBA00023125"/>
    </source>
</evidence>
<dbReference type="PANTHER" id="PTHR30349">
    <property type="entry name" value="PHAGE INTEGRASE-RELATED"/>
    <property type="match status" value="1"/>
</dbReference>
<dbReference type="Proteomes" id="UP000214666">
    <property type="component" value="Chromosome"/>
</dbReference>
<dbReference type="GO" id="GO:0003677">
    <property type="term" value="F:DNA binding"/>
    <property type="evidence" value="ECO:0007669"/>
    <property type="project" value="UniProtKB-KW"/>
</dbReference>
<comment type="similarity">
    <text evidence="1">Belongs to the 'phage' integrase family.</text>
</comment>
<dbReference type="GO" id="GO:0015074">
    <property type="term" value="P:DNA integration"/>
    <property type="evidence" value="ECO:0007669"/>
    <property type="project" value="InterPro"/>
</dbReference>